<dbReference type="InterPro" id="IPR011042">
    <property type="entry name" value="6-blade_b-propeller_TolB-like"/>
</dbReference>
<comment type="caution">
    <text evidence="4">The sequence shown here is derived from an EMBL/GenBank/DDBJ whole genome shotgun (WGS) entry which is preliminary data.</text>
</comment>
<keyword evidence="5" id="KW-1185">Reference proteome</keyword>
<proteinExistence type="predicted"/>
<dbReference type="PANTHER" id="PTHR44103:SF1">
    <property type="entry name" value="PROPROTEIN CONVERTASE P"/>
    <property type="match status" value="1"/>
</dbReference>
<evidence type="ECO:0000256" key="3">
    <source>
        <dbReference type="SAM" id="SignalP"/>
    </source>
</evidence>
<reference evidence="4 5" key="1">
    <citation type="submission" date="2017-12" db="EMBL/GenBank/DDBJ databases">
        <title>Sequencing the genomes of 1000 Actinobacteria strains.</title>
        <authorList>
            <person name="Klenk H.-P."/>
        </authorList>
    </citation>
    <scope>NUCLEOTIDE SEQUENCE [LARGE SCALE GENOMIC DNA]</scope>
    <source>
        <strain evidence="4 5">DSM 12806</strain>
    </source>
</reference>
<gene>
    <name evidence="4" type="ORF">ATL31_2075</name>
</gene>
<sequence>MNSAFARASAACAAAAIALVATPAVTTARTAPSPGPSGPARAVAETGAGLSASAAARRAAESPRPSAAGSDRLTVAPAPAARLSAAAAADCSAIGLTENLSHDPQVTVSWSDTSFGPYRLDRQRDGGTWKTVATGLTGTSFRDTGIDTHGLFGYRLVAADGTPCESVVPLSMSTYDGWGLVEAVTGTYDDGLQAPGAMMLQDEYALADDTTLQGVDPAFSPDGRLVASSVGDGAGHLALAVSNVTTRLRERLVPRSSPAVDALDAEWSPDGTRVAYTEYTADGTSLWVLDVRTGARTVVAGSAGLVQPDWRSASSLVAASAGAAGPLVTIPAAGGTPVPVAGTDGARDPEVEGAALRIWFTTDDGTTSALKVLIPSANNQVVAHHESTSTIYGQIRFSQTADHSTRIFWVEVDTAGTRNDPSDDTFTIVEEPASGTPDATPLGAPRDGNRAFWGFDVRRQLSKGTSQLALDGNSDVLALDSKGGLYTYPVTDTAQLGPRLLTGTGFGIYDAVLVAGDLNGDDTADLLCRDAAGVLWLYPGRGAGKVGARARLGSGWGSYLLVDTGDWNGDGRADLVARDRAGVLWLYPGTGFGGLRARVKIGSSWLSMDSVFGGGDFDLDGTADILAREKATGYLWLYPGNGRGGFRARVKIGNGWGKFTQLTSPELIGVSPVVYAKDATGKVWMFVGTGDGRFDNGATVVVGTGFGTYRIAS</sequence>
<accession>A0A2N3YK55</accession>
<feature type="region of interest" description="Disordered" evidence="2">
    <location>
        <begin position="53"/>
        <end position="72"/>
    </location>
</feature>
<dbReference type="Pfam" id="PF13517">
    <property type="entry name" value="FG-GAP_3"/>
    <property type="match status" value="1"/>
</dbReference>
<evidence type="ECO:0000256" key="2">
    <source>
        <dbReference type="SAM" id="MobiDB-lite"/>
    </source>
</evidence>
<dbReference type="RefSeq" id="WP_143598376.1">
    <property type="nucleotide sequence ID" value="NZ_PJNE01000001.1"/>
</dbReference>
<dbReference type="InterPro" id="IPR013783">
    <property type="entry name" value="Ig-like_fold"/>
</dbReference>
<evidence type="ECO:0000313" key="5">
    <source>
        <dbReference type="Proteomes" id="UP000233781"/>
    </source>
</evidence>
<feature type="signal peptide" evidence="3">
    <location>
        <begin position="1"/>
        <end position="23"/>
    </location>
</feature>
<evidence type="ECO:0000256" key="1">
    <source>
        <dbReference type="ARBA" id="ARBA00022729"/>
    </source>
</evidence>
<keyword evidence="1 3" id="KW-0732">Signal</keyword>
<dbReference type="GO" id="GO:0005975">
    <property type="term" value="P:carbohydrate metabolic process"/>
    <property type="evidence" value="ECO:0007669"/>
    <property type="project" value="UniProtKB-ARBA"/>
</dbReference>
<dbReference type="SUPFAM" id="SSF69318">
    <property type="entry name" value="Integrin alpha N-terminal domain"/>
    <property type="match status" value="1"/>
</dbReference>
<dbReference type="InterPro" id="IPR028994">
    <property type="entry name" value="Integrin_alpha_N"/>
</dbReference>
<dbReference type="SUPFAM" id="SSF69322">
    <property type="entry name" value="Tricorn protease domain 2"/>
    <property type="match status" value="1"/>
</dbReference>
<protein>
    <submittedName>
        <fullName evidence="4">VCBS repeat protein</fullName>
    </submittedName>
</protein>
<feature type="region of interest" description="Disordered" evidence="2">
    <location>
        <begin position="27"/>
        <end position="48"/>
    </location>
</feature>
<dbReference type="EMBL" id="PJNE01000001">
    <property type="protein sequence ID" value="PKW27237.1"/>
    <property type="molecule type" value="Genomic_DNA"/>
</dbReference>
<evidence type="ECO:0000313" key="4">
    <source>
        <dbReference type="EMBL" id="PKW27237.1"/>
    </source>
</evidence>
<dbReference type="Proteomes" id="UP000233781">
    <property type="component" value="Unassembled WGS sequence"/>
</dbReference>
<feature type="chain" id="PRO_5038882198" evidence="3">
    <location>
        <begin position="24"/>
        <end position="713"/>
    </location>
</feature>
<name>A0A2N3YK55_9MICO</name>
<dbReference type="Gene3D" id="2.60.40.10">
    <property type="entry name" value="Immunoglobulins"/>
    <property type="match status" value="1"/>
</dbReference>
<dbReference type="AlphaFoldDB" id="A0A2N3YK55"/>
<dbReference type="InterPro" id="IPR013517">
    <property type="entry name" value="FG-GAP"/>
</dbReference>
<dbReference type="OrthoDB" id="4859523at2"/>
<dbReference type="PANTHER" id="PTHR44103">
    <property type="entry name" value="PROPROTEIN CONVERTASE P"/>
    <property type="match status" value="1"/>
</dbReference>
<dbReference type="Gene3D" id="2.130.10.130">
    <property type="entry name" value="Integrin alpha, N-terminal"/>
    <property type="match status" value="1"/>
</dbReference>
<organism evidence="4 5">
    <name type="scientific">Phycicoccus duodecadis</name>
    <dbReference type="NCBI Taxonomy" id="173053"/>
    <lineage>
        <taxon>Bacteria</taxon>
        <taxon>Bacillati</taxon>
        <taxon>Actinomycetota</taxon>
        <taxon>Actinomycetes</taxon>
        <taxon>Micrococcales</taxon>
        <taxon>Intrasporangiaceae</taxon>
        <taxon>Phycicoccus</taxon>
    </lineage>
</organism>
<dbReference type="Gene3D" id="2.120.10.30">
    <property type="entry name" value="TolB, C-terminal domain"/>
    <property type="match status" value="1"/>
</dbReference>